<feature type="compositionally biased region" description="Pro residues" evidence="1">
    <location>
        <begin position="57"/>
        <end position="70"/>
    </location>
</feature>
<protein>
    <submittedName>
        <fullName evidence="2">Uncharacterized protein</fullName>
    </submittedName>
</protein>
<organism evidence="2 3">
    <name type="scientific">Chiloscyllium punctatum</name>
    <name type="common">Brownbanded bambooshark</name>
    <name type="synonym">Hemiscyllium punctatum</name>
    <dbReference type="NCBI Taxonomy" id="137246"/>
    <lineage>
        <taxon>Eukaryota</taxon>
        <taxon>Metazoa</taxon>
        <taxon>Chordata</taxon>
        <taxon>Craniata</taxon>
        <taxon>Vertebrata</taxon>
        <taxon>Chondrichthyes</taxon>
        <taxon>Elasmobranchii</taxon>
        <taxon>Galeomorphii</taxon>
        <taxon>Galeoidea</taxon>
        <taxon>Orectolobiformes</taxon>
        <taxon>Hemiscylliidae</taxon>
        <taxon>Chiloscyllium</taxon>
    </lineage>
</organism>
<dbReference type="EMBL" id="BEZZ01000124">
    <property type="protein sequence ID" value="GCC26469.1"/>
    <property type="molecule type" value="Genomic_DNA"/>
</dbReference>
<feature type="region of interest" description="Disordered" evidence="1">
    <location>
        <begin position="1"/>
        <end position="80"/>
    </location>
</feature>
<dbReference type="AlphaFoldDB" id="A0A401S7V0"/>
<name>A0A401S7V0_CHIPU</name>
<proteinExistence type="predicted"/>
<dbReference type="Proteomes" id="UP000287033">
    <property type="component" value="Unassembled WGS sequence"/>
</dbReference>
<comment type="caution">
    <text evidence="2">The sequence shown here is derived from an EMBL/GenBank/DDBJ whole genome shotgun (WGS) entry which is preliminary data.</text>
</comment>
<sequence>MKVVGISNSPPERGTPGHGLLQRLHGDTLSFSAQAPGSAGAGSGACSPFTRGRESGPPLPPAPGPRPAPFLPDRRSQTGVRHDVTHPLSELTSSCWPSPARLRLAAAVRRDSLRVEDRPRSFPLFPNLSGWAGSSGRPDRLTAEKTNRGHGKARLTAAATNQRRVTVRPSGYEGRRGAEHRGGESFPLLSQGALWQCVEPNTSRPPAALLLDET</sequence>
<evidence type="ECO:0000256" key="1">
    <source>
        <dbReference type="SAM" id="MobiDB-lite"/>
    </source>
</evidence>
<feature type="compositionally biased region" description="Polar residues" evidence="1">
    <location>
        <begin position="1"/>
        <end position="10"/>
    </location>
</feature>
<keyword evidence="3" id="KW-1185">Reference proteome</keyword>
<accession>A0A401S7V0</accession>
<evidence type="ECO:0000313" key="3">
    <source>
        <dbReference type="Proteomes" id="UP000287033"/>
    </source>
</evidence>
<gene>
    <name evidence="2" type="ORF">chiPu_0004886</name>
</gene>
<reference evidence="2 3" key="1">
    <citation type="journal article" date="2018" name="Nat. Ecol. Evol.">
        <title>Shark genomes provide insights into elasmobranch evolution and the origin of vertebrates.</title>
        <authorList>
            <person name="Hara Y"/>
            <person name="Yamaguchi K"/>
            <person name="Onimaru K"/>
            <person name="Kadota M"/>
            <person name="Koyanagi M"/>
            <person name="Keeley SD"/>
            <person name="Tatsumi K"/>
            <person name="Tanaka K"/>
            <person name="Motone F"/>
            <person name="Kageyama Y"/>
            <person name="Nozu R"/>
            <person name="Adachi N"/>
            <person name="Nishimura O"/>
            <person name="Nakagawa R"/>
            <person name="Tanegashima C"/>
            <person name="Kiyatake I"/>
            <person name="Matsumoto R"/>
            <person name="Murakumo K"/>
            <person name="Nishida K"/>
            <person name="Terakita A"/>
            <person name="Kuratani S"/>
            <person name="Sato K"/>
            <person name="Hyodo S Kuraku.S."/>
        </authorList>
    </citation>
    <scope>NUCLEOTIDE SEQUENCE [LARGE SCALE GENOMIC DNA]</scope>
</reference>
<evidence type="ECO:0000313" key="2">
    <source>
        <dbReference type="EMBL" id="GCC26469.1"/>
    </source>
</evidence>